<feature type="transmembrane region" description="Helical" evidence="1">
    <location>
        <begin position="99"/>
        <end position="124"/>
    </location>
</feature>
<feature type="transmembrane region" description="Helical" evidence="1">
    <location>
        <begin position="136"/>
        <end position="155"/>
    </location>
</feature>
<dbReference type="PROSITE" id="PS51257">
    <property type="entry name" value="PROKAR_LIPOPROTEIN"/>
    <property type="match status" value="1"/>
</dbReference>
<feature type="transmembrane region" description="Helical" evidence="1">
    <location>
        <begin position="68"/>
        <end position="92"/>
    </location>
</feature>
<dbReference type="PANTHER" id="PTHR36694:SF11">
    <property type="entry name" value="LP21121P-RELATED"/>
    <property type="match status" value="1"/>
</dbReference>
<keyword evidence="3" id="KW-1185">Reference proteome</keyword>
<dbReference type="PANTHER" id="PTHR36694">
    <property type="entry name" value="PASIFLORA 1, ISOFORM A-RELATED"/>
    <property type="match status" value="1"/>
</dbReference>
<proteinExistence type="predicted"/>
<dbReference type="InterPro" id="IPR031720">
    <property type="entry name" value="DUF4728"/>
</dbReference>
<accession>A0A9N9RNK9</accession>
<protein>
    <submittedName>
        <fullName evidence="2">Uncharacterized protein</fullName>
    </submittedName>
</protein>
<keyword evidence="1" id="KW-0812">Transmembrane</keyword>
<dbReference type="OrthoDB" id="10067585at2759"/>
<dbReference type="EMBL" id="OU895877">
    <property type="protein sequence ID" value="CAG9800600.1"/>
    <property type="molecule type" value="Genomic_DNA"/>
</dbReference>
<dbReference type="Pfam" id="PF15860">
    <property type="entry name" value="DUF4728"/>
    <property type="match status" value="1"/>
</dbReference>
<keyword evidence="1" id="KW-1133">Transmembrane helix</keyword>
<dbReference type="Proteomes" id="UP001153620">
    <property type="component" value="Chromosome 1"/>
</dbReference>
<evidence type="ECO:0000256" key="1">
    <source>
        <dbReference type="SAM" id="Phobius"/>
    </source>
</evidence>
<evidence type="ECO:0000313" key="3">
    <source>
        <dbReference type="Proteomes" id="UP001153620"/>
    </source>
</evidence>
<sequence length="303" mass="34936">MNMAIIKSCCFWKSLRKGCFASAIYTLIYFLGACFTFSLYLYDERDYLTGKVDKPISISFLGAPSFNLWFSMIFLGCSILGVISSILLIIGLRKDQREFLAPFIIIMSLDLFIEFLHFVILMIFGDSKFDPLTGTLFTVDFFVSCLNMYCLVCVISQYQEYKEYRCANHFIINNRTPHCTTPEKSCIVLHQSKTSPMNNGHTNITIVQESHLNGSANIGVLTKSPFQRRKNRSLLKKQVKFTDDLKCTPDILTTIVNDNKDECEKISLHCNYNHDDEDDFDDDRLVTMHDDKDKMKAQLEERI</sequence>
<reference evidence="2" key="2">
    <citation type="submission" date="2022-10" db="EMBL/GenBank/DDBJ databases">
        <authorList>
            <consortium name="ENA_rothamsted_submissions"/>
            <consortium name="culmorum"/>
            <person name="King R."/>
        </authorList>
    </citation>
    <scope>NUCLEOTIDE SEQUENCE</scope>
</reference>
<organism evidence="2 3">
    <name type="scientific">Chironomus riparius</name>
    <dbReference type="NCBI Taxonomy" id="315576"/>
    <lineage>
        <taxon>Eukaryota</taxon>
        <taxon>Metazoa</taxon>
        <taxon>Ecdysozoa</taxon>
        <taxon>Arthropoda</taxon>
        <taxon>Hexapoda</taxon>
        <taxon>Insecta</taxon>
        <taxon>Pterygota</taxon>
        <taxon>Neoptera</taxon>
        <taxon>Endopterygota</taxon>
        <taxon>Diptera</taxon>
        <taxon>Nematocera</taxon>
        <taxon>Chironomoidea</taxon>
        <taxon>Chironomidae</taxon>
        <taxon>Chironominae</taxon>
        <taxon>Chironomus</taxon>
    </lineage>
</organism>
<dbReference type="AlphaFoldDB" id="A0A9N9RNK9"/>
<gene>
    <name evidence="2" type="ORF">CHIRRI_LOCUS3540</name>
</gene>
<feature type="transmembrane region" description="Helical" evidence="1">
    <location>
        <begin position="20"/>
        <end position="42"/>
    </location>
</feature>
<evidence type="ECO:0000313" key="2">
    <source>
        <dbReference type="EMBL" id="CAG9800600.1"/>
    </source>
</evidence>
<keyword evidence="1" id="KW-0472">Membrane</keyword>
<name>A0A9N9RNK9_9DIPT</name>
<reference evidence="2" key="1">
    <citation type="submission" date="2022-01" db="EMBL/GenBank/DDBJ databases">
        <authorList>
            <person name="King R."/>
        </authorList>
    </citation>
    <scope>NUCLEOTIDE SEQUENCE</scope>
</reference>